<protein>
    <recommendedName>
        <fullName evidence="3">PABS domain-containing protein</fullName>
    </recommendedName>
</protein>
<gene>
    <name evidence="4" type="ORF">METZ01_LOCUS344937</name>
</gene>
<reference evidence="4" key="1">
    <citation type="submission" date="2018-05" db="EMBL/GenBank/DDBJ databases">
        <authorList>
            <person name="Lanie J.A."/>
            <person name="Ng W.-L."/>
            <person name="Kazmierczak K.M."/>
            <person name="Andrzejewski T.M."/>
            <person name="Davidsen T.M."/>
            <person name="Wayne K.J."/>
            <person name="Tettelin H."/>
            <person name="Glass J.I."/>
            <person name="Rusch D."/>
            <person name="Podicherti R."/>
            <person name="Tsui H.-C.T."/>
            <person name="Winkler M.E."/>
        </authorList>
    </citation>
    <scope>NUCLEOTIDE SEQUENCE</scope>
</reference>
<organism evidence="4">
    <name type="scientific">marine metagenome</name>
    <dbReference type="NCBI Taxonomy" id="408172"/>
    <lineage>
        <taxon>unclassified sequences</taxon>
        <taxon>metagenomes</taxon>
        <taxon>ecological metagenomes</taxon>
    </lineage>
</organism>
<dbReference type="InterPro" id="IPR029063">
    <property type="entry name" value="SAM-dependent_MTases_sf"/>
</dbReference>
<evidence type="ECO:0000256" key="1">
    <source>
        <dbReference type="ARBA" id="ARBA00007867"/>
    </source>
</evidence>
<sequence>MRRRDSRQSCINLDRPQEVVFPYTKMIFAALLLQDNPTSILIVGLGGGTLPKTLSQLFPSAVIDVVEIDAAVYRVAQQFFKFKETDQVKVSIADAR</sequence>
<dbReference type="EMBL" id="UINC01118745">
    <property type="protein sequence ID" value="SVC92083.1"/>
    <property type="molecule type" value="Genomic_DNA"/>
</dbReference>
<name>A0A382R2X0_9ZZZZ</name>
<dbReference type="AlphaFoldDB" id="A0A382R2X0"/>
<dbReference type="PROSITE" id="PS51006">
    <property type="entry name" value="PABS_2"/>
    <property type="match status" value="1"/>
</dbReference>
<evidence type="ECO:0000259" key="3">
    <source>
        <dbReference type="PROSITE" id="PS51006"/>
    </source>
</evidence>
<feature type="non-terminal residue" evidence="4">
    <location>
        <position position="96"/>
    </location>
</feature>
<evidence type="ECO:0000313" key="4">
    <source>
        <dbReference type="EMBL" id="SVC92083.1"/>
    </source>
</evidence>
<comment type="similarity">
    <text evidence="1">Belongs to the spermidine/spermine synthase family.</text>
</comment>
<keyword evidence="2" id="KW-0808">Transferase</keyword>
<dbReference type="InterPro" id="IPR030374">
    <property type="entry name" value="PABS"/>
</dbReference>
<accession>A0A382R2X0</accession>
<dbReference type="Gene3D" id="3.40.50.150">
    <property type="entry name" value="Vaccinia Virus protein VP39"/>
    <property type="match status" value="1"/>
</dbReference>
<proteinExistence type="inferred from homology"/>
<evidence type="ECO:0000256" key="2">
    <source>
        <dbReference type="ARBA" id="ARBA00022679"/>
    </source>
</evidence>
<feature type="domain" description="PABS" evidence="3">
    <location>
        <begin position="1"/>
        <end position="96"/>
    </location>
</feature>
<dbReference type="GO" id="GO:0016740">
    <property type="term" value="F:transferase activity"/>
    <property type="evidence" value="ECO:0007669"/>
    <property type="project" value="UniProtKB-KW"/>
</dbReference>
<dbReference type="SUPFAM" id="SSF53335">
    <property type="entry name" value="S-adenosyl-L-methionine-dependent methyltransferases"/>
    <property type="match status" value="1"/>
</dbReference>